<dbReference type="Gene3D" id="3.40.109.10">
    <property type="entry name" value="NADH Oxidase"/>
    <property type="match status" value="1"/>
</dbReference>
<dbReference type="EMBL" id="BAAAHC010000001">
    <property type="protein sequence ID" value="GAA0503206.1"/>
    <property type="molecule type" value="Genomic_DNA"/>
</dbReference>
<dbReference type="Pfam" id="PF00881">
    <property type="entry name" value="Nitroreductase"/>
    <property type="match status" value="1"/>
</dbReference>
<dbReference type="InterPro" id="IPR000415">
    <property type="entry name" value="Nitroreductase-like"/>
</dbReference>
<comment type="caution">
    <text evidence="3">The sequence shown here is derived from an EMBL/GenBank/DDBJ whole genome shotgun (WGS) entry which is preliminary data.</text>
</comment>
<dbReference type="InterPro" id="IPR029479">
    <property type="entry name" value="Nitroreductase"/>
</dbReference>
<evidence type="ECO:0000259" key="1">
    <source>
        <dbReference type="Pfam" id="PF00881"/>
    </source>
</evidence>
<reference evidence="3 4" key="1">
    <citation type="journal article" date="2014" name="Int. J. Syst. Evol. Microbiol.">
        <title>Complete genome sequence of Corynebacterium casei LMG S-19264T (=DSM 44701T), isolated from a smear-ripened cheese.</title>
        <authorList>
            <consortium name="US DOE Joint Genome Institute (JGI-PGF)"/>
            <person name="Walter F."/>
            <person name="Albersmeier A."/>
            <person name="Kalinowski J."/>
            <person name="Ruckert C."/>
        </authorList>
    </citation>
    <scope>NUCLEOTIDE SEQUENCE [LARGE SCALE GENOMIC DNA]</scope>
    <source>
        <strain evidence="3 4">CGMCC 4.7206</strain>
    </source>
</reference>
<dbReference type="NCBIfam" id="NF047509">
    <property type="entry name" value="Rv3131_FMN_oxido"/>
    <property type="match status" value="1"/>
</dbReference>
<gene>
    <name evidence="2" type="ORF">GCM10009545_01040</name>
    <name evidence="3" type="ORF">GCM10011581_26800</name>
</gene>
<dbReference type="PANTHER" id="PTHR23026:SF123">
    <property type="entry name" value="NAD(P)H NITROREDUCTASE RV3131-RELATED"/>
    <property type="match status" value="1"/>
</dbReference>
<name>A0A917NDW7_9PSEU</name>
<evidence type="ECO:0000313" key="4">
    <source>
        <dbReference type="Proteomes" id="UP000597989"/>
    </source>
</evidence>
<evidence type="ECO:0000313" key="5">
    <source>
        <dbReference type="Proteomes" id="UP001500220"/>
    </source>
</evidence>
<dbReference type="Proteomes" id="UP000597989">
    <property type="component" value="Unassembled WGS sequence"/>
</dbReference>
<sequence length="332" mass="36620">MNWFPMLHRPAVEPADERPWTPDEVAALAEAIRHAPSVHNTQPWALRVQGRTATLRVRSTPELVQHDPEGRDRRMSCGAAVANLVIALRGLGWVPEVRWPVDEAGADGEAAVIGTRRQPPCAIERDRWNAISRRVSYRRSFADRPIPHLVRTTMVAAATTQAMWLEGVEEQRAVARLLSYAARVTHDDVRYQHELGIWTAAVADEGLFTGAFADSGVGAVGLVSSRTRLPDEERLAAWLARESVLVFSTLSDSPRDQMQAGEAAERSWLEATRLGLAASVMTQPLRLPEVRAGLREALDLAGVPQLLMRVGYPAAIPVPHTTRRPLPEVFGD</sequence>
<dbReference type="RefSeq" id="WP_188987671.1">
    <property type="nucleotide sequence ID" value="NZ_BAAAHC010000001.1"/>
</dbReference>
<organism evidence="3 4">
    <name type="scientific">Saccharopolyspora thermophila</name>
    <dbReference type="NCBI Taxonomy" id="89367"/>
    <lineage>
        <taxon>Bacteria</taxon>
        <taxon>Bacillati</taxon>
        <taxon>Actinomycetota</taxon>
        <taxon>Actinomycetes</taxon>
        <taxon>Pseudonocardiales</taxon>
        <taxon>Pseudonocardiaceae</taxon>
        <taxon>Saccharopolyspora</taxon>
    </lineage>
</organism>
<dbReference type="PANTHER" id="PTHR23026">
    <property type="entry name" value="NADPH NITROREDUCTASE"/>
    <property type="match status" value="1"/>
</dbReference>
<dbReference type="Proteomes" id="UP001500220">
    <property type="component" value="Unassembled WGS sequence"/>
</dbReference>
<reference evidence="2" key="4">
    <citation type="submission" date="2023-12" db="EMBL/GenBank/DDBJ databases">
        <authorList>
            <person name="Sun Q."/>
            <person name="Inoue M."/>
        </authorList>
    </citation>
    <scope>NUCLEOTIDE SEQUENCE</scope>
    <source>
        <strain evidence="2">JCM 10664</strain>
    </source>
</reference>
<dbReference type="AlphaFoldDB" id="A0A917NDW7"/>
<dbReference type="SUPFAM" id="SSF55469">
    <property type="entry name" value="FMN-dependent nitroreductase-like"/>
    <property type="match status" value="2"/>
</dbReference>
<evidence type="ECO:0000313" key="2">
    <source>
        <dbReference type="EMBL" id="GAA0503206.1"/>
    </source>
</evidence>
<reference evidence="2 5" key="2">
    <citation type="journal article" date="2019" name="Int. J. Syst. Evol. Microbiol.">
        <title>The Global Catalogue of Microorganisms (GCM) 10K type strain sequencing project: providing services to taxonomists for standard genome sequencing and annotation.</title>
        <authorList>
            <consortium name="The Broad Institute Genomics Platform"/>
            <consortium name="The Broad Institute Genome Sequencing Center for Infectious Disease"/>
            <person name="Wu L."/>
            <person name="Ma J."/>
        </authorList>
    </citation>
    <scope>NUCLEOTIDE SEQUENCE [LARGE SCALE GENOMIC DNA]</scope>
    <source>
        <strain evidence="2 5">JCM 10664</strain>
    </source>
</reference>
<keyword evidence="5" id="KW-1185">Reference proteome</keyword>
<reference evidence="3" key="3">
    <citation type="submission" date="2020-09" db="EMBL/GenBank/DDBJ databases">
        <authorList>
            <person name="Sun Q."/>
            <person name="Zhou Y."/>
        </authorList>
    </citation>
    <scope>NUCLEOTIDE SEQUENCE</scope>
    <source>
        <strain evidence="3">CGMCC 4.7206</strain>
    </source>
</reference>
<accession>A0A917NDW7</accession>
<protein>
    <recommendedName>
        <fullName evidence="1">Nitroreductase domain-containing protein</fullName>
    </recommendedName>
</protein>
<dbReference type="InterPro" id="IPR050627">
    <property type="entry name" value="Nitroreductase/BluB"/>
</dbReference>
<proteinExistence type="predicted"/>
<dbReference type="GO" id="GO:0016491">
    <property type="term" value="F:oxidoreductase activity"/>
    <property type="evidence" value="ECO:0007669"/>
    <property type="project" value="InterPro"/>
</dbReference>
<dbReference type="EMBL" id="BMMT01000008">
    <property type="protein sequence ID" value="GGI88308.1"/>
    <property type="molecule type" value="Genomic_DNA"/>
</dbReference>
<evidence type="ECO:0000313" key="3">
    <source>
        <dbReference type="EMBL" id="GGI88308.1"/>
    </source>
</evidence>
<feature type="domain" description="Nitroreductase" evidence="1">
    <location>
        <begin position="242"/>
        <end position="312"/>
    </location>
</feature>